<dbReference type="EMBL" id="HBIM01000532">
    <property type="protein sequence ID" value="CAE0402171.1"/>
    <property type="molecule type" value="Transcribed_RNA"/>
</dbReference>
<sequence>MLGKGKKKNTDEKVAQQPQSNETEESSTPTKEGFLGKVKRRTGNASKASSLAAYKTKKQTQNSMLKSKQTTRKEKFGVDYIDLVLSRQATQQQLQDCKNEARADVQELQEQIDHNLDKINTREEEVHEKIILANGEHSTPPAKTVAADNEPKPKAKPFWKQGNNRKEPPGKNPNKQYYPEPEGLVGRRK</sequence>
<feature type="region of interest" description="Disordered" evidence="2">
    <location>
        <begin position="133"/>
        <end position="189"/>
    </location>
</feature>
<feature type="coiled-coil region" evidence="1">
    <location>
        <begin position="91"/>
        <end position="125"/>
    </location>
</feature>
<accession>A0A7S3KVN3</accession>
<evidence type="ECO:0000256" key="1">
    <source>
        <dbReference type="SAM" id="Coils"/>
    </source>
</evidence>
<name>A0A7S3KVN3_9STRA</name>
<evidence type="ECO:0000313" key="3">
    <source>
        <dbReference type="EMBL" id="CAE0402171.1"/>
    </source>
</evidence>
<reference evidence="3" key="1">
    <citation type="submission" date="2021-01" db="EMBL/GenBank/DDBJ databases">
        <authorList>
            <person name="Corre E."/>
            <person name="Pelletier E."/>
            <person name="Niang G."/>
            <person name="Scheremetjew M."/>
            <person name="Finn R."/>
            <person name="Kale V."/>
            <person name="Holt S."/>
            <person name="Cochrane G."/>
            <person name="Meng A."/>
            <person name="Brown T."/>
            <person name="Cohen L."/>
        </authorList>
    </citation>
    <scope>NUCLEOTIDE SEQUENCE</scope>
    <source>
        <strain evidence="3">CCMP127</strain>
    </source>
</reference>
<organism evidence="3">
    <name type="scientific">Amphora coffeiformis</name>
    <dbReference type="NCBI Taxonomy" id="265554"/>
    <lineage>
        <taxon>Eukaryota</taxon>
        <taxon>Sar</taxon>
        <taxon>Stramenopiles</taxon>
        <taxon>Ochrophyta</taxon>
        <taxon>Bacillariophyta</taxon>
        <taxon>Bacillariophyceae</taxon>
        <taxon>Bacillariophycidae</taxon>
        <taxon>Thalassiophysales</taxon>
        <taxon>Catenulaceae</taxon>
        <taxon>Amphora</taxon>
    </lineage>
</organism>
<protein>
    <submittedName>
        <fullName evidence="3">Uncharacterized protein</fullName>
    </submittedName>
</protein>
<keyword evidence="1" id="KW-0175">Coiled coil</keyword>
<dbReference type="AlphaFoldDB" id="A0A7S3KVN3"/>
<proteinExistence type="predicted"/>
<feature type="compositionally biased region" description="Polar residues" evidence="2">
    <location>
        <begin position="16"/>
        <end position="30"/>
    </location>
</feature>
<feature type="compositionally biased region" description="Polar residues" evidence="2">
    <location>
        <begin position="59"/>
        <end position="68"/>
    </location>
</feature>
<feature type="region of interest" description="Disordered" evidence="2">
    <location>
        <begin position="1"/>
        <end position="72"/>
    </location>
</feature>
<gene>
    <name evidence="3" type="ORF">ACOF00016_LOCUS466</name>
</gene>
<evidence type="ECO:0000256" key="2">
    <source>
        <dbReference type="SAM" id="MobiDB-lite"/>
    </source>
</evidence>